<evidence type="ECO:0000256" key="4">
    <source>
        <dbReference type="SAM" id="MobiDB-lite"/>
    </source>
</evidence>
<evidence type="ECO:0000256" key="1">
    <source>
        <dbReference type="ARBA" id="ARBA00004123"/>
    </source>
</evidence>
<keyword evidence="3" id="KW-0539">Nucleus</keyword>
<comment type="similarity">
    <text evidence="2">Belongs to the SURF6 family.</text>
</comment>
<keyword evidence="7" id="KW-1185">Reference proteome</keyword>
<evidence type="ECO:0000256" key="2">
    <source>
        <dbReference type="ARBA" id="ARBA00005904"/>
    </source>
</evidence>
<gene>
    <name evidence="6" type="ORF">PCOR1329_LOCUS45147</name>
</gene>
<dbReference type="InterPro" id="IPR007019">
    <property type="entry name" value="SURF6"/>
</dbReference>
<dbReference type="PANTHER" id="PTHR14369">
    <property type="entry name" value="SURFEIT LOCUS PROTEIN 6"/>
    <property type="match status" value="1"/>
</dbReference>
<comment type="caution">
    <text evidence="6">The sequence shown here is derived from an EMBL/GenBank/DDBJ whole genome shotgun (WGS) entry which is preliminary data.</text>
</comment>
<accession>A0ABN9U4J7</accession>
<dbReference type="EMBL" id="CAUYUJ010015427">
    <property type="protein sequence ID" value="CAK0853790.1"/>
    <property type="molecule type" value="Genomic_DNA"/>
</dbReference>
<evidence type="ECO:0000313" key="7">
    <source>
        <dbReference type="Proteomes" id="UP001189429"/>
    </source>
</evidence>
<name>A0ABN9U4J7_9DINO</name>
<organism evidence="6 7">
    <name type="scientific">Prorocentrum cordatum</name>
    <dbReference type="NCBI Taxonomy" id="2364126"/>
    <lineage>
        <taxon>Eukaryota</taxon>
        <taxon>Sar</taxon>
        <taxon>Alveolata</taxon>
        <taxon>Dinophyceae</taxon>
        <taxon>Prorocentrales</taxon>
        <taxon>Prorocentraceae</taxon>
        <taxon>Prorocentrum</taxon>
    </lineage>
</organism>
<sequence>MLPRRPPSPRKRRWPPPSGCNGGPLPGLWIWHPRARSAAPEPVLRARPRDGLFQELAMRKALLRAKGEKVHDDLGRLRKAQKALDLKKKKGKEKWAERKEHDLRQVKEQQEKRRENLQGRRSKKKEAGKKRAGFEGKSSGLFPRSGAKFHCSGPW</sequence>
<feature type="domain" description="Ribosomal RNA-processing protein 14/surfeit locus protein 6 C-terminal" evidence="5">
    <location>
        <begin position="59"/>
        <end position="130"/>
    </location>
</feature>
<evidence type="ECO:0000256" key="3">
    <source>
        <dbReference type="ARBA" id="ARBA00023242"/>
    </source>
</evidence>
<dbReference type="PANTHER" id="PTHR14369:SF0">
    <property type="entry name" value="SURFEIT LOCUS PROTEIN 6"/>
    <property type="match status" value="1"/>
</dbReference>
<proteinExistence type="inferred from homology"/>
<feature type="compositionally biased region" description="Basic residues" evidence="4">
    <location>
        <begin position="120"/>
        <end position="131"/>
    </location>
</feature>
<dbReference type="Pfam" id="PF04935">
    <property type="entry name" value="SURF6"/>
    <property type="match status" value="1"/>
</dbReference>
<feature type="region of interest" description="Disordered" evidence="4">
    <location>
        <begin position="1"/>
        <end position="26"/>
    </location>
</feature>
<dbReference type="Proteomes" id="UP001189429">
    <property type="component" value="Unassembled WGS sequence"/>
</dbReference>
<comment type="subcellular location">
    <subcellularLocation>
        <location evidence="1">Nucleus</location>
    </subcellularLocation>
</comment>
<feature type="compositionally biased region" description="Basic and acidic residues" evidence="4">
    <location>
        <begin position="93"/>
        <end position="118"/>
    </location>
</feature>
<evidence type="ECO:0000259" key="5">
    <source>
        <dbReference type="Pfam" id="PF04935"/>
    </source>
</evidence>
<reference evidence="6" key="1">
    <citation type="submission" date="2023-10" db="EMBL/GenBank/DDBJ databases">
        <authorList>
            <person name="Chen Y."/>
            <person name="Shah S."/>
            <person name="Dougan E. K."/>
            <person name="Thang M."/>
            <person name="Chan C."/>
        </authorList>
    </citation>
    <scope>NUCLEOTIDE SEQUENCE [LARGE SCALE GENOMIC DNA]</scope>
</reference>
<feature type="region of interest" description="Disordered" evidence="4">
    <location>
        <begin position="84"/>
        <end position="155"/>
    </location>
</feature>
<dbReference type="InterPro" id="IPR029190">
    <property type="entry name" value="Rrp14/SURF6_C"/>
</dbReference>
<evidence type="ECO:0000313" key="6">
    <source>
        <dbReference type="EMBL" id="CAK0853790.1"/>
    </source>
</evidence>
<protein>
    <recommendedName>
        <fullName evidence="5">Ribosomal RNA-processing protein 14/surfeit locus protein 6 C-terminal domain-containing protein</fullName>
    </recommendedName>
</protein>